<keyword evidence="4" id="KW-1185">Reference proteome</keyword>
<dbReference type="OrthoDB" id="197419at2759"/>
<evidence type="ECO:0000313" key="3">
    <source>
        <dbReference type="EMBL" id="CAG8981513.1"/>
    </source>
</evidence>
<protein>
    <recommendedName>
        <fullName evidence="2">GP-PDE domain-containing protein</fullName>
    </recommendedName>
</protein>
<comment type="caution">
    <text evidence="3">The sequence shown here is derived from an EMBL/GenBank/DDBJ whole genome shotgun (WGS) entry which is preliminary data.</text>
</comment>
<dbReference type="GO" id="GO:0046475">
    <property type="term" value="P:glycerophospholipid catabolic process"/>
    <property type="evidence" value="ECO:0007669"/>
    <property type="project" value="TreeGrafter"/>
</dbReference>
<dbReference type="PANTHER" id="PTHR22958:SF1">
    <property type="entry name" value="GLYCEROPHOSPHOCHOLINE PHOSPHODIESTERASE GPCPD1"/>
    <property type="match status" value="1"/>
</dbReference>
<evidence type="ECO:0000259" key="2">
    <source>
        <dbReference type="PROSITE" id="PS51704"/>
    </source>
</evidence>
<dbReference type="InterPro" id="IPR017946">
    <property type="entry name" value="PLC-like_Pdiesterase_TIM-brl"/>
</dbReference>
<dbReference type="PANTHER" id="PTHR22958">
    <property type="entry name" value="GLYCEROPHOSPHORYL DIESTER PHOSPHODIESTERASE"/>
    <property type="match status" value="1"/>
</dbReference>
<dbReference type="GO" id="GO:0047389">
    <property type="term" value="F:glycerophosphocholine phosphodiesterase activity"/>
    <property type="evidence" value="ECO:0007669"/>
    <property type="project" value="TreeGrafter"/>
</dbReference>
<gene>
    <name evidence="3" type="ORF">HYALB_00003086</name>
</gene>
<dbReference type="Proteomes" id="UP000701801">
    <property type="component" value="Unassembled WGS sequence"/>
</dbReference>
<dbReference type="InterPro" id="IPR030395">
    <property type="entry name" value="GP_PDE_dom"/>
</dbReference>
<dbReference type="InterPro" id="IPR051578">
    <property type="entry name" value="GDPD"/>
</dbReference>
<dbReference type="Pfam" id="PF03009">
    <property type="entry name" value="GDPD"/>
    <property type="match status" value="1"/>
</dbReference>
<dbReference type="SUPFAM" id="SSF51695">
    <property type="entry name" value="PLC-like phosphodiesterases"/>
    <property type="match status" value="1"/>
</dbReference>
<accession>A0A9N9LX70</accession>
<dbReference type="Pfam" id="PF25329">
    <property type="entry name" value="C2_GDE1"/>
    <property type="match status" value="1"/>
</dbReference>
<evidence type="ECO:0000256" key="1">
    <source>
        <dbReference type="ARBA" id="ARBA00022801"/>
    </source>
</evidence>
<name>A0A9N9LX70_9HELO</name>
<reference evidence="3" key="1">
    <citation type="submission" date="2021-07" db="EMBL/GenBank/DDBJ databases">
        <authorList>
            <person name="Durling M."/>
        </authorList>
    </citation>
    <scope>NUCLEOTIDE SEQUENCE</scope>
</reference>
<dbReference type="InterPro" id="IPR057506">
    <property type="entry name" value="C2_GPCPD1"/>
</dbReference>
<sequence length="438" mass="48709">MPLLDDATNYPFVFTVQDPRTTNLVFKIYEESSLEDRYRHIGSAVGIIESLKCGLGTERESLVRNYTIPILGKESLDFLGTVTFDFLLVRPFPIFGSRSTASKGIWEEGGTAVVGHRGLGQNSPAFKRLQIGENTIQSFLSTVNLGVSYIECVLPAKTLVDVQLTRDHVPVIYHDFLVNESGADLAPHNLSHDQFMYISNIQSPSVTSPTGVKPNLPRPRSKSLELLEDSKIRDFVDRMRGTHHFKKKGFKGNLRGDYIHSPFTTLEEVLIKIPENIGIDIELTQDWKMDLHGPSLNTILDTILTTVHKFSHNRTLVFTSFSPELCILAAHKQDTYPVMFLNESNLFPTGDVRAGNLQEALHFARRWGSQGIVMSSEPFVMCPAFVGWVRECGLVCVLFGGLNDEVGNALIQAKAGLNAIIVDNVNLIKTTLSKEGFA</sequence>
<evidence type="ECO:0000313" key="4">
    <source>
        <dbReference type="Proteomes" id="UP000701801"/>
    </source>
</evidence>
<keyword evidence="1" id="KW-0378">Hydrolase</keyword>
<dbReference type="Gene3D" id="3.20.20.190">
    <property type="entry name" value="Phosphatidylinositol (PI) phosphodiesterase"/>
    <property type="match status" value="1"/>
</dbReference>
<dbReference type="PROSITE" id="PS51704">
    <property type="entry name" value="GP_PDE"/>
    <property type="match status" value="1"/>
</dbReference>
<dbReference type="AlphaFoldDB" id="A0A9N9LX70"/>
<organism evidence="3 4">
    <name type="scientific">Hymenoscyphus albidus</name>
    <dbReference type="NCBI Taxonomy" id="595503"/>
    <lineage>
        <taxon>Eukaryota</taxon>
        <taxon>Fungi</taxon>
        <taxon>Dikarya</taxon>
        <taxon>Ascomycota</taxon>
        <taxon>Pezizomycotina</taxon>
        <taxon>Leotiomycetes</taxon>
        <taxon>Helotiales</taxon>
        <taxon>Helotiaceae</taxon>
        <taxon>Hymenoscyphus</taxon>
    </lineage>
</organism>
<dbReference type="EMBL" id="CAJVRM010000485">
    <property type="protein sequence ID" value="CAG8981513.1"/>
    <property type="molecule type" value="Genomic_DNA"/>
</dbReference>
<proteinExistence type="predicted"/>
<feature type="domain" description="GP-PDE" evidence="2">
    <location>
        <begin position="111"/>
        <end position="432"/>
    </location>
</feature>